<dbReference type="Proteomes" id="UP000828941">
    <property type="component" value="Chromosome 1"/>
</dbReference>
<evidence type="ECO:0000313" key="1">
    <source>
        <dbReference type="EMBL" id="KAI4356225.1"/>
    </source>
</evidence>
<organism evidence="1 2">
    <name type="scientific">Bauhinia variegata</name>
    <name type="common">Purple orchid tree</name>
    <name type="synonym">Phanera variegata</name>
    <dbReference type="NCBI Taxonomy" id="167791"/>
    <lineage>
        <taxon>Eukaryota</taxon>
        <taxon>Viridiplantae</taxon>
        <taxon>Streptophyta</taxon>
        <taxon>Embryophyta</taxon>
        <taxon>Tracheophyta</taxon>
        <taxon>Spermatophyta</taxon>
        <taxon>Magnoliopsida</taxon>
        <taxon>eudicotyledons</taxon>
        <taxon>Gunneridae</taxon>
        <taxon>Pentapetalae</taxon>
        <taxon>rosids</taxon>
        <taxon>fabids</taxon>
        <taxon>Fabales</taxon>
        <taxon>Fabaceae</taxon>
        <taxon>Cercidoideae</taxon>
        <taxon>Cercideae</taxon>
        <taxon>Bauhiniinae</taxon>
        <taxon>Bauhinia</taxon>
    </lineage>
</organism>
<proteinExistence type="predicted"/>
<reference evidence="1 2" key="1">
    <citation type="journal article" date="2022" name="DNA Res.">
        <title>Chromosomal-level genome assembly of the orchid tree Bauhinia variegata (Leguminosae; Cercidoideae) supports the allotetraploid origin hypothesis of Bauhinia.</title>
        <authorList>
            <person name="Zhong Y."/>
            <person name="Chen Y."/>
            <person name="Zheng D."/>
            <person name="Pang J."/>
            <person name="Liu Y."/>
            <person name="Luo S."/>
            <person name="Meng S."/>
            <person name="Qian L."/>
            <person name="Wei D."/>
            <person name="Dai S."/>
            <person name="Zhou R."/>
        </authorList>
    </citation>
    <scope>NUCLEOTIDE SEQUENCE [LARGE SCALE GENOMIC DNA]</scope>
    <source>
        <strain evidence="1">BV-YZ2020</strain>
    </source>
</reference>
<sequence>MAGAAITGVGVSLGLSSSMVASRKTSRSSGRSVVMAVSIDEKTKKNLTLTKSEEAFAAAKELLPGGVNSPVRAFRSVGGQPIVIDSVKGSRMWDIDGNEYIDYVGSWGPAIIGHADDQVLAALAETMKKGTSFGAPCLLENVLAELVISAVPSIEMVRFVNSGTEACMGMLRLARAFTGKEKIIKFEGCYHGHADPFLVKAGSGVATLGLPDSPGVPRAATYETLIAPYNDISAVERLFESNKGEIAAVILEPVVGNSGFIAPKGDFLNALRKITKENNALLVFDEVMTGFRLSYGGAQEYFGVTPDLTTLGKIIGGGLPVGAYGGRRDIMEMVAPAGPMYQAGTLSGNPLAMTAGIETLKRLKEPGTYEYLDKITAELVQGIIDAGKRAGHAICGGYISGMFGFFFTEGPVYNFADAKKSDTAKFARFFWGMLAEGVYLAPSQFEAGFTSLAHSPDDIKKTIAAAERVFRQI</sequence>
<protein>
    <submittedName>
        <fullName evidence="1">Uncharacterized protein</fullName>
    </submittedName>
</protein>
<gene>
    <name evidence="1" type="ORF">L6164_000264</name>
</gene>
<accession>A0ACB9QBK1</accession>
<evidence type="ECO:0000313" key="2">
    <source>
        <dbReference type="Proteomes" id="UP000828941"/>
    </source>
</evidence>
<keyword evidence="2" id="KW-1185">Reference proteome</keyword>
<comment type="caution">
    <text evidence="1">The sequence shown here is derived from an EMBL/GenBank/DDBJ whole genome shotgun (WGS) entry which is preliminary data.</text>
</comment>
<name>A0ACB9QBK1_BAUVA</name>
<dbReference type="EMBL" id="CM039426">
    <property type="protein sequence ID" value="KAI4356225.1"/>
    <property type="molecule type" value="Genomic_DNA"/>
</dbReference>